<keyword evidence="1" id="KW-0472">Membrane</keyword>
<evidence type="ECO:0000313" key="2">
    <source>
        <dbReference type="EMBL" id="MDQ0481525.1"/>
    </source>
</evidence>
<sequence>MNKRFWKRFATVKPYLKYPLYGATIYVLSYNFWLINVSELFNYAYELGKLINGLSLSFISAFIFAFVNVHLTNYADNVKGARYINNKISKIIRLNKELIIAIKNENSAEVKVKINNQTLEQYCSNINPNNEITIRYRSEITFSNWFELFNYIHIEIKEIIQFLSAQPLYKDSELNEILYNLEDQIDNHVNTFKGYKVNVKNSNLDYFISGIIGFNYYCLQLSAHLPKLGSYTEEANETFKKQVKKDTQNQLW</sequence>
<protein>
    <recommendedName>
        <fullName evidence="4">SMODS and SLOG-associating 2TM effector domain-containing protein</fullName>
    </recommendedName>
</protein>
<comment type="caution">
    <text evidence="2">The sequence shown here is derived from an EMBL/GenBank/DDBJ whole genome shotgun (WGS) entry which is preliminary data.</text>
</comment>
<feature type="transmembrane region" description="Helical" evidence="1">
    <location>
        <begin position="20"/>
        <end position="38"/>
    </location>
</feature>
<keyword evidence="1" id="KW-1133">Transmembrane helix</keyword>
<evidence type="ECO:0000313" key="3">
    <source>
        <dbReference type="Proteomes" id="UP001226720"/>
    </source>
</evidence>
<reference evidence="2" key="1">
    <citation type="submission" date="2023-07" db="EMBL/GenBank/DDBJ databases">
        <title>Genomic Encyclopedia of Type Strains, Phase IV (KMG-IV): sequencing the most valuable type-strain genomes for metagenomic binning, comparative biology and taxonomic classification.</title>
        <authorList>
            <person name="Goeker M."/>
        </authorList>
    </citation>
    <scope>NUCLEOTIDE SEQUENCE [LARGE SCALE GENOMIC DNA]</scope>
    <source>
        <strain evidence="2">JSM 076093</strain>
    </source>
</reference>
<keyword evidence="1" id="KW-0812">Transmembrane</keyword>
<proteinExistence type="predicted"/>
<name>A0ABU0JYN9_9BACL</name>
<keyword evidence="3" id="KW-1185">Reference proteome</keyword>
<dbReference type="EMBL" id="JAUSWM010000001">
    <property type="protein sequence ID" value="MDQ0481525.1"/>
    <property type="molecule type" value="Genomic_DNA"/>
</dbReference>
<evidence type="ECO:0000256" key="1">
    <source>
        <dbReference type="SAM" id="Phobius"/>
    </source>
</evidence>
<accession>A0ABU0JYN9</accession>
<feature type="transmembrane region" description="Helical" evidence="1">
    <location>
        <begin position="50"/>
        <end position="69"/>
    </location>
</feature>
<dbReference type="GeneID" id="301326333"/>
<organism evidence="2 3">
    <name type="scientific">Guptibacillus hwajinpoensis</name>
    <dbReference type="NCBI Taxonomy" id="208199"/>
    <lineage>
        <taxon>Bacteria</taxon>
        <taxon>Bacillati</taxon>
        <taxon>Bacillota</taxon>
        <taxon>Bacilli</taxon>
        <taxon>Bacillales</taxon>
        <taxon>Guptibacillaceae</taxon>
        <taxon>Guptibacillus</taxon>
    </lineage>
</organism>
<dbReference type="RefSeq" id="WP_301550965.1">
    <property type="nucleotide sequence ID" value="NZ_JAQRMZ010000002.1"/>
</dbReference>
<evidence type="ECO:0008006" key="4">
    <source>
        <dbReference type="Google" id="ProtNLM"/>
    </source>
</evidence>
<dbReference type="Proteomes" id="UP001226720">
    <property type="component" value="Unassembled WGS sequence"/>
</dbReference>
<gene>
    <name evidence="2" type="ORF">QO000_000478</name>
</gene>